<evidence type="ECO:0000256" key="3">
    <source>
        <dbReference type="ARBA" id="ARBA00023315"/>
    </source>
</evidence>
<keyword evidence="2 4" id="KW-0808">Transferase</keyword>
<comment type="similarity">
    <text evidence="1 4">Belongs to the thiolase-like superfamily. Thiolase family.</text>
</comment>
<proteinExistence type="inferred from homology"/>
<dbReference type="Pfam" id="PF02803">
    <property type="entry name" value="Thiolase_C"/>
    <property type="match status" value="1"/>
</dbReference>
<dbReference type="InterPro" id="IPR020610">
    <property type="entry name" value="Thiolase_AS"/>
</dbReference>
<dbReference type="Proteomes" id="UP001575105">
    <property type="component" value="Unassembled WGS sequence"/>
</dbReference>
<gene>
    <name evidence="7" type="ORF">ACERK3_18545</name>
</gene>
<sequence length="384" mass="40086">MPSIVIVAAKRTVQGRFLGSLAKQSAVDLAVAAGRATLEGIDPAHIDQVIVGNVLAAGQGMNIARQIGVKLNIPIDKPAFTVNMMCASGLQAVMLAAQAVRAGEAGAVLCGGTESMSNAPYLLDRARRGYKLGDGVLVDCLLRDGLVDSFDDEHMGLNTERLADEYKLSREQQDAFAVQSQSRYQQAHQEDVFANERVSVAGLAHDEHPRADTTAQALAQLKPAFRADGSVTAGNAAGINDGAAMLLVCDDTTAQGHGWQPLARLVGWTSVGCDPQRMGLGPVHATRQLCDRHGWNLSRFDSIELNEAFAAQTLACLNEMNLAPNAPHVNASGGAIAMGHPIGASGARLVAHLCHRLAAGRARHGLATLCVGGGMGVAAALDAV</sequence>
<evidence type="ECO:0000313" key="7">
    <source>
        <dbReference type="EMBL" id="MFA9480277.1"/>
    </source>
</evidence>
<dbReference type="PROSITE" id="PS00098">
    <property type="entry name" value="THIOLASE_1"/>
    <property type="match status" value="1"/>
</dbReference>
<protein>
    <submittedName>
        <fullName evidence="7">Acetyl-CoA C-acyltransferase</fullName>
        <ecNumber evidence="7">2.3.1.16</ecNumber>
    </submittedName>
</protein>
<dbReference type="CDD" id="cd00751">
    <property type="entry name" value="thiolase"/>
    <property type="match status" value="1"/>
</dbReference>
<dbReference type="Gene3D" id="3.40.47.10">
    <property type="match status" value="2"/>
</dbReference>
<accession>A0ABV4UAE3</accession>
<dbReference type="RefSeq" id="WP_425347198.1">
    <property type="nucleotide sequence ID" value="NZ_JBGUBD010000018.1"/>
</dbReference>
<dbReference type="PANTHER" id="PTHR18919">
    <property type="entry name" value="ACETYL-COA C-ACYLTRANSFERASE"/>
    <property type="match status" value="1"/>
</dbReference>
<dbReference type="PANTHER" id="PTHR18919:SF107">
    <property type="entry name" value="ACETYL-COA ACETYLTRANSFERASE, CYTOSOLIC"/>
    <property type="match status" value="1"/>
</dbReference>
<dbReference type="PIRSF" id="PIRSF000429">
    <property type="entry name" value="Ac-CoA_Ac_transf"/>
    <property type="match status" value="1"/>
</dbReference>
<dbReference type="Pfam" id="PF00108">
    <property type="entry name" value="Thiolase_N"/>
    <property type="match status" value="1"/>
</dbReference>
<dbReference type="GO" id="GO:0003988">
    <property type="term" value="F:acetyl-CoA C-acyltransferase activity"/>
    <property type="evidence" value="ECO:0007669"/>
    <property type="project" value="UniProtKB-EC"/>
</dbReference>
<evidence type="ECO:0000256" key="1">
    <source>
        <dbReference type="ARBA" id="ARBA00010982"/>
    </source>
</evidence>
<keyword evidence="8" id="KW-1185">Reference proteome</keyword>
<evidence type="ECO:0000313" key="8">
    <source>
        <dbReference type="Proteomes" id="UP001575105"/>
    </source>
</evidence>
<dbReference type="InterPro" id="IPR016039">
    <property type="entry name" value="Thiolase-like"/>
</dbReference>
<dbReference type="InterPro" id="IPR020613">
    <property type="entry name" value="Thiolase_CS"/>
</dbReference>
<feature type="domain" description="Thiolase C-terminal" evidence="6">
    <location>
        <begin position="260"/>
        <end position="381"/>
    </location>
</feature>
<dbReference type="EMBL" id="JBGUBD010000018">
    <property type="protein sequence ID" value="MFA9480277.1"/>
    <property type="molecule type" value="Genomic_DNA"/>
</dbReference>
<organism evidence="7 8">
    <name type="scientific">Natronomicrosphaera hydrolytica</name>
    <dbReference type="NCBI Taxonomy" id="3242702"/>
    <lineage>
        <taxon>Bacteria</taxon>
        <taxon>Pseudomonadati</taxon>
        <taxon>Planctomycetota</taxon>
        <taxon>Phycisphaerae</taxon>
        <taxon>Phycisphaerales</taxon>
        <taxon>Phycisphaeraceae</taxon>
        <taxon>Natronomicrosphaera</taxon>
    </lineage>
</organism>
<feature type="domain" description="Thiolase N-terminal" evidence="5">
    <location>
        <begin position="4"/>
        <end position="250"/>
    </location>
</feature>
<reference evidence="7 8" key="1">
    <citation type="submission" date="2024-08" db="EMBL/GenBank/DDBJ databases">
        <title>Whole-genome sequencing of halo(alkali)philic microorganisms from hypersaline lakes.</title>
        <authorList>
            <person name="Sorokin D.Y."/>
            <person name="Merkel A.Y."/>
            <person name="Messina E."/>
            <person name="Yakimov M."/>
        </authorList>
    </citation>
    <scope>NUCLEOTIDE SEQUENCE [LARGE SCALE GENOMIC DNA]</scope>
    <source>
        <strain evidence="7 8">AB-hyl4</strain>
    </source>
</reference>
<dbReference type="EC" id="2.3.1.16" evidence="7"/>
<evidence type="ECO:0000259" key="5">
    <source>
        <dbReference type="Pfam" id="PF00108"/>
    </source>
</evidence>
<evidence type="ECO:0000256" key="4">
    <source>
        <dbReference type="RuleBase" id="RU003557"/>
    </source>
</evidence>
<dbReference type="InterPro" id="IPR020617">
    <property type="entry name" value="Thiolase_C"/>
</dbReference>
<name>A0ABV4UAE3_9BACT</name>
<dbReference type="PROSITE" id="PS00099">
    <property type="entry name" value="THIOLASE_3"/>
    <property type="match status" value="1"/>
</dbReference>
<comment type="caution">
    <text evidence="7">The sequence shown here is derived from an EMBL/GenBank/DDBJ whole genome shotgun (WGS) entry which is preliminary data.</text>
</comment>
<evidence type="ECO:0000256" key="2">
    <source>
        <dbReference type="ARBA" id="ARBA00022679"/>
    </source>
</evidence>
<keyword evidence="3 4" id="KW-0012">Acyltransferase</keyword>
<evidence type="ECO:0000259" key="6">
    <source>
        <dbReference type="Pfam" id="PF02803"/>
    </source>
</evidence>
<dbReference type="InterPro" id="IPR020616">
    <property type="entry name" value="Thiolase_N"/>
</dbReference>
<dbReference type="InterPro" id="IPR020615">
    <property type="entry name" value="Thiolase_acyl_enz_int_AS"/>
</dbReference>
<dbReference type="SUPFAM" id="SSF53901">
    <property type="entry name" value="Thiolase-like"/>
    <property type="match status" value="2"/>
</dbReference>
<dbReference type="NCBIfam" id="TIGR01930">
    <property type="entry name" value="AcCoA-C-Actrans"/>
    <property type="match status" value="1"/>
</dbReference>
<dbReference type="PROSITE" id="PS00737">
    <property type="entry name" value="THIOLASE_2"/>
    <property type="match status" value="1"/>
</dbReference>
<dbReference type="InterPro" id="IPR002155">
    <property type="entry name" value="Thiolase"/>
</dbReference>